<dbReference type="CDD" id="cd07561">
    <property type="entry name" value="Peptidase_S41_CPP_like"/>
    <property type="match status" value="1"/>
</dbReference>
<dbReference type="Proteomes" id="UP000778797">
    <property type="component" value="Unassembled WGS sequence"/>
</dbReference>
<evidence type="ECO:0000313" key="3">
    <source>
        <dbReference type="EMBL" id="MCC1483585.1"/>
    </source>
</evidence>
<proteinExistence type="predicted"/>
<dbReference type="Gene3D" id="3.90.226.10">
    <property type="entry name" value="2-enoyl-CoA Hydratase, Chain A, domain 1"/>
    <property type="match status" value="1"/>
</dbReference>
<dbReference type="PANTHER" id="PTHR32060:SF30">
    <property type="entry name" value="CARBOXY-TERMINAL PROCESSING PROTEASE CTPA"/>
    <property type="match status" value="1"/>
</dbReference>
<comment type="caution">
    <text evidence="3">The sequence shown here is derived from an EMBL/GenBank/DDBJ whole genome shotgun (WGS) entry which is preliminary data.</text>
</comment>
<sequence>MKNIKLYLLGLTLALSATSCFDDDDIDDNLIAVDSINDFVWKGMNAFYLYGEDVPNLTNDRFGINGFDNRFDFTEEYSEFLNGFSTPEALFESLLFQPGVVDRFSAIFPDLFEIIQALDGTTETNGLEFSVFLAPGSDTEVFAVIRLVLNGSPADLAGLQRGMIISGVDGTPLNRDNFGLLLSQETTTFNFADYNTNNTDEVDDDTIISNGESVAVNSEVFTENPVHRTEVINVGGETIGYIAYNSFNNNFETELNQAFGELQAANVQHLVLDLRYNGGGVVNTATRLGSMITGQFNNEIFSRAFFSPNRQEENGTFNFPNTIGDGTAINSLNLQKVYVITTDRSASASELIINSLRPYIDVVQVGTTTTGKTTINRLVFDSSNFEPSEINPLHTYVMFPLIGDSTNKDNELVPSTGLVPNIELAEFPGNFGRLGNPNEPLLAAAIEDITGAGRALLNTNFNIENTKLTSPKLSSPLEGYMYIDQ</sequence>
<dbReference type="PROSITE" id="PS51257">
    <property type="entry name" value="PROKAR_LIPOPROTEIN"/>
    <property type="match status" value="1"/>
</dbReference>
<feature type="domain" description="Tail specific protease" evidence="2">
    <location>
        <begin position="209"/>
        <end position="425"/>
    </location>
</feature>
<dbReference type="RefSeq" id="WP_227476038.1">
    <property type="nucleotide sequence ID" value="NZ_JAFMPT010000003.1"/>
</dbReference>
<dbReference type="PANTHER" id="PTHR32060">
    <property type="entry name" value="TAIL-SPECIFIC PROTEASE"/>
    <property type="match status" value="1"/>
</dbReference>
<organism evidence="3 4">
    <name type="scientific">Winogradskyella immobilis</name>
    <dbReference type="NCBI Taxonomy" id="2816852"/>
    <lineage>
        <taxon>Bacteria</taxon>
        <taxon>Pseudomonadati</taxon>
        <taxon>Bacteroidota</taxon>
        <taxon>Flavobacteriia</taxon>
        <taxon>Flavobacteriales</taxon>
        <taxon>Flavobacteriaceae</taxon>
        <taxon>Winogradskyella</taxon>
    </lineage>
</organism>
<dbReference type="Pfam" id="PF03572">
    <property type="entry name" value="Peptidase_S41"/>
    <property type="match status" value="1"/>
</dbReference>
<dbReference type="Gene3D" id="3.30.750.170">
    <property type="match status" value="1"/>
</dbReference>
<feature type="chain" id="PRO_5046308810" evidence="1">
    <location>
        <begin position="23"/>
        <end position="485"/>
    </location>
</feature>
<dbReference type="Pfam" id="PF18294">
    <property type="entry name" value="Pept_S41_N"/>
    <property type="match status" value="1"/>
</dbReference>
<gene>
    <name evidence="3" type="ORF">J1C55_03195</name>
</gene>
<protein>
    <submittedName>
        <fullName evidence="3">Peptidase S41</fullName>
    </submittedName>
</protein>
<keyword evidence="4" id="KW-1185">Reference proteome</keyword>
<evidence type="ECO:0000313" key="4">
    <source>
        <dbReference type="Proteomes" id="UP000778797"/>
    </source>
</evidence>
<accession>A0ABS8EKH4</accession>
<dbReference type="InterPro" id="IPR036034">
    <property type="entry name" value="PDZ_sf"/>
</dbReference>
<evidence type="ECO:0000259" key="2">
    <source>
        <dbReference type="SMART" id="SM00245"/>
    </source>
</evidence>
<dbReference type="InterPro" id="IPR029045">
    <property type="entry name" value="ClpP/crotonase-like_dom_sf"/>
</dbReference>
<name>A0ABS8EKH4_9FLAO</name>
<reference evidence="4" key="2">
    <citation type="submission" date="2023-07" db="EMBL/GenBank/DDBJ databases">
        <title>Genome of Winogradskyella sp. E313.</title>
        <authorList>
            <person name="Zhou Y."/>
        </authorList>
    </citation>
    <scope>NUCLEOTIDE SEQUENCE [LARGE SCALE GENOMIC DNA]</scope>
    <source>
        <strain evidence="4">E313</strain>
    </source>
</reference>
<dbReference type="InterPro" id="IPR041613">
    <property type="entry name" value="Pept_S41_N"/>
</dbReference>
<reference evidence="4" key="1">
    <citation type="submission" date="2021-03" db="EMBL/GenBank/DDBJ databases">
        <title>Genome of Cognatishimia sp. F0-27.</title>
        <authorList>
            <person name="Ping X."/>
        </authorList>
    </citation>
    <scope>NUCLEOTIDE SEQUENCE [LARGE SCALE GENOMIC DNA]</scope>
    <source>
        <strain evidence="4">E313</strain>
    </source>
</reference>
<evidence type="ECO:0000256" key="1">
    <source>
        <dbReference type="SAM" id="SignalP"/>
    </source>
</evidence>
<dbReference type="Gene3D" id="2.30.42.10">
    <property type="match status" value="1"/>
</dbReference>
<dbReference type="SMART" id="SM00245">
    <property type="entry name" value="TSPc"/>
    <property type="match status" value="1"/>
</dbReference>
<dbReference type="EMBL" id="JAFMPT010000003">
    <property type="protein sequence ID" value="MCC1483585.1"/>
    <property type="molecule type" value="Genomic_DNA"/>
</dbReference>
<feature type="signal peptide" evidence="1">
    <location>
        <begin position="1"/>
        <end position="22"/>
    </location>
</feature>
<dbReference type="SUPFAM" id="SSF52096">
    <property type="entry name" value="ClpP/crotonase"/>
    <property type="match status" value="1"/>
</dbReference>
<keyword evidence="1" id="KW-0732">Signal</keyword>
<dbReference type="InterPro" id="IPR005151">
    <property type="entry name" value="Tail-specific_protease"/>
</dbReference>